<evidence type="ECO:0000313" key="3">
    <source>
        <dbReference type="EMBL" id="EDV27181.1"/>
    </source>
</evidence>
<organism evidence="3 4">
    <name type="scientific">Trichoplax adhaerens</name>
    <name type="common">Trichoplax reptans</name>
    <dbReference type="NCBI Taxonomy" id="10228"/>
    <lineage>
        <taxon>Eukaryota</taxon>
        <taxon>Metazoa</taxon>
        <taxon>Placozoa</taxon>
        <taxon>Uniplacotomia</taxon>
        <taxon>Trichoplacea</taxon>
        <taxon>Trichoplacidae</taxon>
        <taxon>Trichoplax</taxon>
    </lineage>
</organism>
<dbReference type="Pfam" id="PF13424">
    <property type="entry name" value="TPR_12"/>
    <property type="match status" value="1"/>
</dbReference>
<proteinExistence type="predicted"/>
<evidence type="ECO:0008006" key="5">
    <source>
        <dbReference type="Google" id="ProtNLM"/>
    </source>
</evidence>
<dbReference type="InParanoid" id="B3RT87"/>
<dbReference type="Proteomes" id="UP000009022">
    <property type="component" value="Unassembled WGS sequence"/>
</dbReference>
<dbReference type="AlphaFoldDB" id="B3RT87"/>
<keyword evidence="1" id="KW-0677">Repeat</keyword>
<gene>
    <name evidence="3" type="ORF">TRIADDRAFT_54876</name>
</gene>
<dbReference type="PhylomeDB" id="B3RT87"/>
<evidence type="ECO:0000256" key="2">
    <source>
        <dbReference type="ARBA" id="ARBA00022803"/>
    </source>
</evidence>
<dbReference type="HOGENOM" id="CLU_1930227_0_0_1"/>
<dbReference type="RefSeq" id="XP_002111177.1">
    <property type="nucleotide sequence ID" value="XM_002111141.1"/>
</dbReference>
<dbReference type="OrthoDB" id="9991614at2759"/>
<dbReference type="PANTHER" id="PTHR45641">
    <property type="entry name" value="TETRATRICOPEPTIDE REPEAT PROTEIN (AFU_ORTHOLOGUE AFUA_6G03870)"/>
    <property type="match status" value="1"/>
</dbReference>
<dbReference type="GeneID" id="6752390"/>
<keyword evidence="2" id="KW-0802">TPR repeat</keyword>
<dbReference type="KEGG" id="tad:TRIADDRAFT_54876"/>
<dbReference type="InterPro" id="IPR011990">
    <property type="entry name" value="TPR-like_helical_dom_sf"/>
</dbReference>
<dbReference type="EMBL" id="DS985243">
    <property type="protein sequence ID" value="EDV27181.1"/>
    <property type="molecule type" value="Genomic_DNA"/>
</dbReference>
<evidence type="ECO:0000256" key="1">
    <source>
        <dbReference type="ARBA" id="ARBA00022737"/>
    </source>
</evidence>
<dbReference type="PANTHER" id="PTHR45641:SF19">
    <property type="entry name" value="NEPHROCYSTIN-3"/>
    <property type="match status" value="1"/>
</dbReference>
<reference evidence="3 4" key="1">
    <citation type="journal article" date="2008" name="Nature">
        <title>The Trichoplax genome and the nature of placozoans.</title>
        <authorList>
            <person name="Srivastava M."/>
            <person name="Begovic E."/>
            <person name="Chapman J."/>
            <person name="Putnam N.H."/>
            <person name="Hellsten U."/>
            <person name="Kawashima T."/>
            <person name="Kuo A."/>
            <person name="Mitros T."/>
            <person name="Salamov A."/>
            <person name="Carpenter M.L."/>
            <person name="Signorovitch A.Y."/>
            <person name="Moreno M.A."/>
            <person name="Kamm K."/>
            <person name="Grimwood J."/>
            <person name="Schmutz J."/>
            <person name="Shapiro H."/>
            <person name="Grigoriev I.V."/>
            <person name="Buss L.W."/>
            <person name="Schierwater B."/>
            <person name="Dellaporta S.L."/>
            <person name="Rokhsar D.S."/>
        </authorList>
    </citation>
    <scope>NUCLEOTIDE SEQUENCE [LARGE SCALE GENOMIC DNA]</scope>
    <source>
        <strain evidence="3 4">Grell-BS-1999</strain>
    </source>
</reference>
<dbReference type="CTD" id="6752390"/>
<name>B3RT87_TRIAD</name>
<evidence type="ECO:0000313" key="4">
    <source>
        <dbReference type="Proteomes" id="UP000009022"/>
    </source>
</evidence>
<dbReference type="SUPFAM" id="SSF48452">
    <property type="entry name" value="TPR-like"/>
    <property type="match status" value="1"/>
</dbReference>
<protein>
    <recommendedName>
        <fullName evidence="5">Kinesin light chain</fullName>
    </recommendedName>
</protein>
<sequence>MHYMKALDVLKTFKNRDEKHNYLKSDLCLHIAASLVGQREFSKAQEYCNRAEEAAKLIDDQEHDLEVSATCHNIANAYVRQANEALVMFHKAVDIYILAFGDNHPDLATIYDNMAKIYRDKNNIEEAERLD</sequence>
<accession>B3RT87</accession>
<dbReference type="Gene3D" id="1.25.40.10">
    <property type="entry name" value="Tetratricopeptide repeat domain"/>
    <property type="match status" value="1"/>
</dbReference>
<keyword evidence="4" id="KW-1185">Reference proteome</keyword>